<dbReference type="Proteomes" id="UP000463337">
    <property type="component" value="Unassembled WGS sequence"/>
</dbReference>
<dbReference type="Proteomes" id="UP000284660">
    <property type="component" value="Unassembled WGS sequence"/>
</dbReference>
<proteinExistence type="inferred from homology"/>
<dbReference type="GO" id="GO:0051301">
    <property type="term" value="P:cell division"/>
    <property type="evidence" value="ECO:0007669"/>
    <property type="project" value="UniProtKB-KW"/>
</dbReference>
<evidence type="ECO:0000256" key="2">
    <source>
        <dbReference type="ARBA" id="ARBA00010450"/>
    </source>
</evidence>
<evidence type="ECO:0000313" key="18">
    <source>
        <dbReference type="EMBL" id="MRY95101.1"/>
    </source>
</evidence>
<dbReference type="InterPro" id="IPR011932">
    <property type="entry name" value="Recomb_XerD"/>
</dbReference>
<dbReference type="InterPro" id="IPR002104">
    <property type="entry name" value="Integrase_catalytic"/>
</dbReference>
<evidence type="ECO:0000313" key="24">
    <source>
        <dbReference type="EMBL" id="WET63654.1"/>
    </source>
</evidence>
<sequence length="301" mass="34822">MRQGKDIINRYNTYLRLEKSLSANSIDAYLTDLDKLLRFAEDEKKDVKEISYDDLQQFIAQLRDIGIHPRSQARIISGIKSFYRFLLLDNYITNDPTELLESPKIGLKLPEVLTVNEINSILDTIDLTLPEGQRNRAMLEVLYSCGLRVSELTGLRYSDIYPKEGFIRVEGKGSKQRLVPISEVALREIKNYLYDRNSVVVKKGFEDILFLSRRGTALSRIMVFHIIKQQTEAAGIHKNVSPHTFRHSFATHLLEGGANLRAIQEMLGHEKITTTEIYTHIDREFLRKEILEHHPRSRPRT</sequence>
<comment type="function">
    <text evidence="10">Site-specific tyrosine recombinase, which acts by catalyzing the cutting and rejoining of the recombining DNA molecules. The XerC-XerD complex is essential to convert dimers of the bacterial chromosome into monomers to permit their segregation at cell division. It also contributes to the segregational stability of plasmids.</text>
</comment>
<keyword evidence="4 10" id="KW-0132">Cell division</keyword>
<keyword evidence="5 10" id="KW-0159">Chromosome partition</keyword>
<dbReference type="GeneID" id="93523305"/>
<dbReference type="PROSITE" id="PS51900">
    <property type="entry name" value="CB"/>
    <property type="match status" value="1"/>
</dbReference>
<feature type="active site" evidence="10">
    <location>
        <position position="246"/>
    </location>
</feature>
<accession>A0A174KGB5</accession>
<keyword evidence="7 10" id="KW-0238">DNA-binding</keyword>
<dbReference type="EMBL" id="QSJN01000002">
    <property type="protein sequence ID" value="RHD77183.1"/>
    <property type="molecule type" value="Genomic_DNA"/>
</dbReference>
<evidence type="ECO:0000259" key="11">
    <source>
        <dbReference type="PROSITE" id="PS51898"/>
    </source>
</evidence>
<comment type="subcellular location">
    <subcellularLocation>
        <location evidence="1 10">Cytoplasm</location>
    </subcellularLocation>
</comment>
<evidence type="ECO:0000313" key="16">
    <source>
        <dbReference type="EMBL" id="MDB9007146.1"/>
    </source>
</evidence>
<evidence type="ECO:0000256" key="4">
    <source>
        <dbReference type="ARBA" id="ARBA00022618"/>
    </source>
</evidence>
<evidence type="ECO:0000256" key="7">
    <source>
        <dbReference type="ARBA" id="ARBA00023125"/>
    </source>
</evidence>
<reference evidence="24" key="9">
    <citation type="submission" date="2023-03" db="EMBL/GenBank/DDBJ databases">
        <title>Parabacteroides distasonis, a bacteria resistant against UC.</title>
        <authorList>
            <person name="Dai W."/>
        </authorList>
    </citation>
    <scope>NUCLEOTIDE SEQUENCE</scope>
    <source>
        <strain evidence="24">F1-28</strain>
    </source>
</reference>
<dbReference type="GO" id="GO:0007059">
    <property type="term" value="P:chromosome segregation"/>
    <property type="evidence" value="ECO:0007669"/>
    <property type="project" value="UniProtKB-UniRule"/>
</dbReference>
<dbReference type="RefSeq" id="WP_005859891.1">
    <property type="nucleotide sequence ID" value="NZ_AP019729.1"/>
</dbReference>
<reference evidence="22 28" key="4">
    <citation type="submission" date="2018-08" db="EMBL/GenBank/DDBJ databases">
        <title>A genome reference for cultivated species of the human gut microbiota.</title>
        <authorList>
            <person name="Zou Y."/>
            <person name="Xue W."/>
            <person name="Luo G."/>
        </authorList>
    </citation>
    <scope>NUCLEOTIDE SEQUENCE [LARGE SCALE GENOMIC DNA]</scope>
    <source>
        <strain evidence="22 28">AM30-4</strain>
    </source>
</reference>
<reference evidence="27" key="2">
    <citation type="submission" date="2017-04" db="EMBL/GenBank/DDBJ databases">
        <title>Function of individual gut microbiota members based on whole genome sequencing of pure cultures obtained from chicken caecum.</title>
        <authorList>
            <person name="Medvecky M."/>
            <person name="Cejkova D."/>
            <person name="Polansky O."/>
            <person name="Karasova D."/>
            <person name="Kubasova T."/>
            <person name="Cizek A."/>
            <person name="Rychlik I."/>
        </authorList>
    </citation>
    <scope>NUCLEOTIDE SEQUENCE [LARGE SCALE GENOMIC DNA]</scope>
    <source>
        <strain evidence="27">An199</strain>
    </source>
</reference>
<keyword evidence="6 10" id="KW-0229">DNA integration</keyword>
<dbReference type="GO" id="GO:0009037">
    <property type="term" value="F:tyrosine-based site-specific recombinase activity"/>
    <property type="evidence" value="ECO:0007669"/>
    <property type="project" value="UniProtKB-UniRule"/>
</dbReference>
<feature type="active site" evidence="10">
    <location>
        <position position="243"/>
    </location>
</feature>
<evidence type="ECO:0000313" key="25">
    <source>
        <dbReference type="Proteomes" id="UP000095455"/>
    </source>
</evidence>
<evidence type="ECO:0000313" key="29">
    <source>
        <dbReference type="Proteomes" id="UP000315827"/>
    </source>
</evidence>
<dbReference type="EMBL" id="NFJX01000009">
    <property type="protein sequence ID" value="OUP18598.1"/>
    <property type="molecule type" value="Genomic_DNA"/>
</dbReference>
<keyword evidence="8 10" id="KW-0233">DNA recombination</keyword>
<evidence type="ECO:0000256" key="5">
    <source>
        <dbReference type="ARBA" id="ARBA00022829"/>
    </source>
</evidence>
<keyword evidence="3 10" id="KW-0963">Cytoplasm</keyword>
<evidence type="ECO:0000313" key="22">
    <source>
        <dbReference type="EMBL" id="RHD77183.1"/>
    </source>
</evidence>
<gene>
    <name evidence="15" type="primary">xerD</name>
    <name evidence="10" type="synonym">xerC</name>
    <name evidence="14" type="synonym">xerD_1</name>
    <name evidence="13" type="synonym">xerD_8</name>
    <name evidence="21" type="ORF">B5F32_11780</name>
    <name evidence="22" type="ORF">DW782_04310</name>
    <name evidence="14" type="ORF">ERS852380_00062</name>
    <name evidence="13" type="ORF">ERS852429_01510</name>
    <name evidence="23" type="ORF">FSA05_06960</name>
    <name evidence="17" type="ORF">GKD59_18230</name>
    <name evidence="19" type="ORF">GKD66_05735</name>
    <name evidence="18" type="ORF">GKD67_18070</name>
    <name evidence="20" type="ORF">GKD70_01080</name>
    <name evidence="15" type="ORF">LI194_06370</name>
    <name evidence="24" type="ORF">P2T59_18400</name>
    <name evidence="16" type="ORF">PN599_19360</name>
</gene>
<evidence type="ECO:0000313" key="33">
    <source>
        <dbReference type="Proteomes" id="UP000463337"/>
    </source>
</evidence>
<evidence type="ECO:0000259" key="12">
    <source>
        <dbReference type="PROSITE" id="PS51900"/>
    </source>
</evidence>
<dbReference type="EMBL" id="JAJCNI010000006">
    <property type="protein sequence ID" value="MCB6517419.1"/>
    <property type="molecule type" value="Genomic_DNA"/>
</dbReference>
<evidence type="ECO:0000313" key="19">
    <source>
        <dbReference type="EMBL" id="MRZ49744.1"/>
    </source>
</evidence>
<reference evidence="23 29" key="6">
    <citation type="submission" date="2019-07" db="EMBL/GenBank/DDBJ databases">
        <title>Genome sequencing of Parabacteroides distasonis iSURF_7.</title>
        <authorList>
            <person name="Degefu H.N."/>
            <person name="Ruoff K.L."/>
            <person name="Price C.E."/>
            <person name="Valls R.A."/>
            <person name="O'Toole G.A."/>
        </authorList>
    </citation>
    <scope>NUCLEOTIDE SEQUENCE [LARGE SCALE GENOMIC DNA]</scope>
    <source>
        <strain evidence="23 29">CFPLTA003_1B</strain>
    </source>
</reference>
<dbReference type="SUPFAM" id="SSF56349">
    <property type="entry name" value="DNA breaking-rejoining enzymes"/>
    <property type="match status" value="1"/>
</dbReference>
<dbReference type="GO" id="GO:0005737">
    <property type="term" value="C:cytoplasm"/>
    <property type="evidence" value="ECO:0007669"/>
    <property type="project" value="UniProtKB-SubCell"/>
</dbReference>
<evidence type="ECO:0000313" key="14">
    <source>
        <dbReference type="EMBL" id="CUN34568.1"/>
    </source>
</evidence>
<feature type="active site" evidence="10">
    <location>
        <position position="172"/>
    </location>
</feature>
<reference evidence="15" key="7">
    <citation type="submission" date="2021-10" db="EMBL/GenBank/DDBJ databases">
        <title>Collection of gut derived symbiotic bacterial strains cultured from healthy donors.</title>
        <authorList>
            <person name="Lin H."/>
            <person name="Littmann E."/>
            <person name="Kohout C."/>
            <person name="Pamer E.G."/>
        </authorList>
    </citation>
    <scope>NUCLEOTIDE SEQUENCE</scope>
    <source>
        <strain evidence="15">DFI.2.94</strain>
    </source>
</reference>
<reference evidence="30 31" key="5">
    <citation type="journal article" date="2019" name="Nat. Med.">
        <title>A library of human gut bacterial isolates paired with longitudinal multiomics data enables mechanistic microbiome research.</title>
        <authorList>
            <person name="Poyet M."/>
            <person name="Groussin M."/>
            <person name="Gibbons S.M."/>
            <person name="Avila-Pacheco J."/>
            <person name="Jiang X."/>
            <person name="Kearney S.M."/>
            <person name="Perrotta A.R."/>
            <person name="Berdy B."/>
            <person name="Zhao S."/>
            <person name="Lieberman T.D."/>
            <person name="Swanson P.K."/>
            <person name="Smith M."/>
            <person name="Roesemann S."/>
            <person name="Alexander J.E."/>
            <person name="Rich S.A."/>
            <person name="Livny J."/>
            <person name="Vlamakis H."/>
            <person name="Clish C."/>
            <person name="Bullock K."/>
            <person name="Deik A."/>
            <person name="Scott J."/>
            <person name="Pierce K.A."/>
            <person name="Xavier R.J."/>
            <person name="Alm E.J."/>
        </authorList>
    </citation>
    <scope>NUCLEOTIDE SEQUENCE [LARGE SCALE GENOMIC DNA]</scope>
    <source>
        <strain evidence="20 31">BIOML-A20</strain>
        <strain evidence="19 30">BIOML-A32</strain>
        <strain evidence="17 33">BIOML-A41</strain>
        <strain evidence="18 32">BIOML-A9</strain>
    </source>
</reference>
<dbReference type="HAMAP" id="MF_01808">
    <property type="entry name" value="Recomb_XerC_XerD"/>
    <property type="match status" value="1"/>
</dbReference>
<organism evidence="21 27">
    <name type="scientific">Parabacteroides distasonis</name>
    <dbReference type="NCBI Taxonomy" id="823"/>
    <lineage>
        <taxon>Bacteria</taxon>
        <taxon>Pseudomonadati</taxon>
        <taxon>Bacteroidota</taxon>
        <taxon>Bacteroidia</taxon>
        <taxon>Bacteroidales</taxon>
        <taxon>Tannerellaceae</taxon>
        <taxon>Parabacteroides</taxon>
    </lineage>
</organism>
<evidence type="ECO:0000313" key="26">
    <source>
        <dbReference type="Proteomes" id="UP000095591"/>
    </source>
</evidence>
<dbReference type="AlphaFoldDB" id="A0A174KGB5"/>
<evidence type="ECO:0000313" key="27">
    <source>
        <dbReference type="Proteomes" id="UP000195950"/>
    </source>
</evidence>
<dbReference type="OrthoDB" id="9801717at2"/>
<dbReference type="Gene3D" id="1.10.443.10">
    <property type="entry name" value="Intergrase catalytic core"/>
    <property type="match status" value="1"/>
</dbReference>
<dbReference type="EMBL" id="JAQMPJ010000029">
    <property type="protein sequence ID" value="MDB9007146.1"/>
    <property type="molecule type" value="Genomic_DNA"/>
</dbReference>
<evidence type="ECO:0000313" key="32">
    <source>
        <dbReference type="Proteomes" id="UP000461276"/>
    </source>
</evidence>
<evidence type="ECO:0000256" key="8">
    <source>
        <dbReference type="ARBA" id="ARBA00023172"/>
    </source>
</evidence>
<evidence type="ECO:0000313" key="13">
    <source>
        <dbReference type="EMBL" id="CUM99906.1"/>
    </source>
</evidence>
<dbReference type="Proteomes" id="UP000441358">
    <property type="component" value="Unassembled WGS sequence"/>
</dbReference>
<dbReference type="NCBIfam" id="TIGR02225">
    <property type="entry name" value="recomb_XerD"/>
    <property type="match status" value="1"/>
</dbReference>
<feature type="active site" evidence="10">
    <location>
        <position position="269"/>
    </location>
</feature>
<dbReference type="NCBIfam" id="NF001399">
    <property type="entry name" value="PRK00283.1"/>
    <property type="match status" value="1"/>
</dbReference>
<reference evidence="16" key="8">
    <citation type="submission" date="2023-01" db="EMBL/GenBank/DDBJ databases">
        <title>Human gut microbiome strain richness.</title>
        <authorList>
            <person name="Chen-Liaw A."/>
        </authorList>
    </citation>
    <scope>NUCLEOTIDE SEQUENCE</scope>
    <source>
        <strain evidence="16">RTP21484st1_E5_RTP21484_190118</strain>
    </source>
</reference>
<name>A0A174KGB5_PARDI</name>
<evidence type="ECO:0000313" key="28">
    <source>
        <dbReference type="Proteomes" id="UP000284660"/>
    </source>
</evidence>
<feature type="active site" evidence="10">
    <location>
        <position position="148"/>
    </location>
</feature>
<dbReference type="Gene3D" id="1.10.150.130">
    <property type="match status" value="1"/>
</dbReference>
<dbReference type="InterPro" id="IPR013762">
    <property type="entry name" value="Integrase-like_cat_sf"/>
</dbReference>
<comment type="subunit">
    <text evidence="10">Forms a cyclic heterotetrameric complex composed of two molecules of XerC and two molecules of XerD.</text>
</comment>
<dbReference type="EMBL" id="WKMO01000001">
    <property type="protein sequence ID" value="MSB71897.1"/>
    <property type="molecule type" value="Genomic_DNA"/>
</dbReference>
<keyword evidence="9 10" id="KW-0131">Cell cycle</keyword>
<feature type="domain" description="Core-binding (CB)" evidence="12">
    <location>
        <begin position="2"/>
        <end position="87"/>
    </location>
</feature>
<dbReference type="EMBL" id="CP120353">
    <property type="protein sequence ID" value="WET63654.1"/>
    <property type="molecule type" value="Genomic_DNA"/>
</dbReference>
<dbReference type="Proteomes" id="UP000095455">
    <property type="component" value="Unassembled WGS sequence"/>
</dbReference>
<dbReference type="GO" id="GO:0003677">
    <property type="term" value="F:DNA binding"/>
    <property type="evidence" value="ECO:0007669"/>
    <property type="project" value="UniProtKB-UniRule"/>
</dbReference>
<evidence type="ECO:0000313" key="31">
    <source>
        <dbReference type="Proteomes" id="UP000441609"/>
    </source>
</evidence>
<dbReference type="Proteomes" id="UP001198806">
    <property type="component" value="Unassembled WGS sequence"/>
</dbReference>
<dbReference type="PROSITE" id="PS51898">
    <property type="entry name" value="TYR_RECOMBINASE"/>
    <property type="match status" value="1"/>
</dbReference>
<dbReference type="EMBL" id="CYYK01000001">
    <property type="protein sequence ID" value="CUN34568.1"/>
    <property type="molecule type" value="Genomic_DNA"/>
</dbReference>
<evidence type="ECO:0000313" key="21">
    <source>
        <dbReference type="EMBL" id="OUP18598.1"/>
    </source>
</evidence>
<dbReference type="EMBL" id="CYXP01000002">
    <property type="protein sequence ID" value="CUM99906.1"/>
    <property type="molecule type" value="Genomic_DNA"/>
</dbReference>
<evidence type="ECO:0000256" key="3">
    <source>
        <dbReference type="ARBA" id="ARBA00022490"/>
    </source>
</evidence>
<dbReference type="NCBIfam" id="NF040815">
    <property type="entry name" value="recomb_XerA_Arch"/>
    <property type="match status" value="1"/>
</dbReference>
<dbReference type="Proteomes" id="UP001221009">
    <property type="component" value="Chromosome"/>
</dbReference>
<evidence type="ECO:0000313" key="30">
    <source>
        <dbReference type="Proteomes" id="UP000441358"/>
    </source>
</evidence>
<comment type="similarity">
    <text evidence="2">Belongs to the 'phage' integrase family. XerD subfamily.</text>
</comment>
<evidence type="ECO:0000313" key="20">
    <source>
        <dbReference type="EMBL" id="MSB71897.1"/>
    </source>
</evidence>
<evidence type="ECO:0000313" key="15">
    <source>
        <dbReference type="EMBL" id="MCB6517419.1"/>
    </source>
</evidence>
<dbReference type="InterPro" id="IPR010998">
    <property type="entry name" value="Integrase_recombinase_N"/>
</dbReference>
<dbReference type="PANTHER" id="PTHR30349:SF81">
    <property type="entry name" value="TYROSINE RECOMBINASE XERC"/>
    <property type="match status" value="1"/>
</dbReference>
<evidence type="ECO:0000256" key="9">
    <source>
        <dbReference type="ARBA" id="ARBA00023306"/>
    </source>
</evidence>
<dbReference type="Pfam" id="PF02899">
    <property type="entry name" value="Phage_int_SAM_1"/>
    <property type="match status" value="1"/>
</dbReference>
<dbReference type="InterPro" id="IPR004107">
    <property type="entry name" value="Integrase_SAM-like_N"/>
</dbReference>
<evidence type="ECO:0000313" key="17">
    <source>
        <dbReference type="EMBL" id="MRY59808.1"/>
    </source>
</evidence>
<dbReference type="Proteomes" id="UP000441609">
    <property type="component" value="Unassembled WGS sequence"/>
</dbReference>
<dbReference type="Proteomes" id="UP001210126">
    <property type="component" value="Unassembled WGS sequence"/>
</dbReference>
<evidence type="ECO:0000256" key="6">
    <source>
        <dbReference type="ARBA" id="ARBA00022908"/>
    </source>
</evidence>
<dbReference type="Proteomes" id="UP000461276">
    <property type="component" value="Unassembled WGS sequence"/>
</dbReference>
<dbReference type="Proteomes" id="UP000195950">
    <property type="component" value="Unassembled WGS sequence"/>
</dbReference>
<dbReference type="EMBL" id="VOHW01000003">
    <property type="protein sequence ID" value="TWV62771.1"/>
    <property type="molecule type" value="Genomic_DNA"/>
</dbReference>
<evidence type="ECO:0000256" key="10">
    <source>
        <dbReference type="HAMAP-Rule" id="MF_01808"/>
    </source>
</evidence>
<protein>
    <recommendedName>
        <fullName evidence="10">Tyrosine recombinase XerC</fullName>
    </recommendedName>
</protein>
<feature type="active site" description="O-(3'-phospho-DNA)-tyrosine intermediate" evidence="10">
    <location>
        <position position="278"/>
    </location>
</feature>
<dbReference type="InterPro" id="IPR011010">
    <property type="entry name" value="DNA_brk_join_enz"/>
</dbReference>
<dbReference type="Proteomes" id="UP000095591">
    <property type="component" value="Unassembled WGS sequence"/>
</dbReference>
<dbReference type="OMA" id="FWYLIKR"/>
<dbReference type="Proteomes" id="UP000315827">
    <property type="component" value="Unassembled WGS sequence"/>
</dbReference>
<dbReference type="InterPro" id="IPR023009">
    <property type="entry name" value="Tyrosine_recombinase_XerC/XerD"/>
</dbReference>
<dbReference type="EMBL" id="WKMC01000002">
    <property type="protein sequence ID" value="MRZ49744.1"/>
    <property type="molecule type" value="Genomic_DNA"/>
</dbReference>
<dbReference type="GO" id="GO:0006313">
    <property type="term" value="P:DNA transposition"/>
    <property type="evidence" value="ECO:0007669"/>
    <property type="project" value="UniProtKB-UniRule"/>
</dbReference>
<dbReference type="EMBL" id="WKLT01000020">
    <property type="protein sequence ID" value="MRY59808.1"/>
    <property type="molecule type" value="Genomic_DNA"/>
</dbReference>
<reference evidence="25 26" key="1">
    <citation type="submission" date="2015-09" db="EMBL/GenBank/DDBJ databases">
        <authorList>
            <consortium name="Pathogen Informatics"/>
        </authorList>
    </citation>
    <scope>NUCLEOTIDE SEQUENCE [LARGE SCALE GENOMIC DNA]</scope>
    <source>
        <strain evidence="14 25">2789STDY5608822</strain>
        <strain evidence="13 26">2789STDY5608872</strain>
    </source>
</reference>
<dbReference type="InterPro" id="IPR050090">
    <property type="entry name" value="Tyrosine_recombinase_XerCD"/>
</dbReference>
<dbReference type="Pfam" id="PF00589">
    <property type="entry name" value="Phage_integrase"/>
    <property type="match status" value="1"/>
</dbReference>
<evidence type="ECO:0000256" key="1">
    <source>
        <dbReference type="ARBA" id="ARBA00004496"/>
    </source>
</evidence>
<feature type="domain" description="Tyr recombinase" evidence="11">
    <location>
        <begin position="108"/>
        <end position="291"/>
    </location>
</feature>
<dbReference type="InterPro" id="IPR044068">
    <property type="entry name" value="CB"/>
</dbReference>
<evidence type="ECO:0000313" key="23">
    <source>
        <dbReference type="EMBL" id="TWV62771.1"/>
    </source>
</evidence>
<comment type="similarity">
    <text evidence="10">Belongs to the 'phage' integrase family. XerC subfamily.</text>
</comment>
<reference evidence="21" key="3">
    <citation type="journal article" date="2018" name="BMC Genomics">
        <title>Whole genome sequencing and function prediction of 133 gut anaerobes isolated from chicken caecum in pure cultures.</title>
        <authorList>
            <person name="Medvecky M."/>
            <person name="Cejkova D."/>
            <person name="Polansky O."/>
            <person name="Karasova D."/>
            <person name="Kubasova T."/>
            <person name="Cizek A."/>
            <person name="Rychlik I."/>
        </authorList>
    </citation>
    <scope>NUCLEOTIDE SEQUENCE</scope>
    <source>
        <strain evidence="21">An199</strain>
    </source>
</reference>
<dbReference type="EMBL" id="WKMY01000016">
    <property type="protein sequence ID" value="MRY95101.1"/>
    <property type="molecule type" value="Genomic_DNA"/>
</dbReference>
<dbReference type="PANTHER" id="PTHR30349">
    <property type="entry name" value="PHAGE INTEGRASE-RELATED"/>
    <property type="match status" value="1"/>
</dbReference>
<dbReference type="CDD" id="cd00798">
    <property type="entry name" value="INT_XerDC_C"/>
    <property type="match status" value="1"/>
</dbReference>